<keyword evidence="2" id="KW-1185">Reference proteome</keyword>
<reference evidence="1 2" key="1">
    <citation type="journal article" date="2015" name="Genome Biol.">
        <title>Comparative genomics of Steinernema reveals deeply conserved gene regulatory networks.</title>
        <authorList>
            <person name="Dillman A.R."/>
            <person name="Macchietto M."/>
            <person name="Porter C.F."/>
            <person name="Rogers A."/>
            <person name="Williams B."/>
            <person name="Antoshechkin I."/>
            <person name="Lee M.M."/>
            <person name="Goodwin Z."/>
            <person name="Lu X."/>
            <person name="Lewis E.E."/>
            <person name="Goodrich-Blair H."/>
            <person name="Stock S.P."/>
            <person name="Adams B.J."/>
            <person name="Sternberg P.W."/>
            <person name="Mortazavi A."/>
        </authorList>
    </citation>
    <scope>NUCLEOTIDE SEQUENCE [LARGE SCALE GENOMIC DNA]</scope>
    <source>
        <strain evidence="1 2">ALL</strain>
    </source>
</reference>
<name>A0A4V6YSX3_STECR</name>
<organism evidence="1 2">
    <name type="scientific">Steinernema carpocapsae</name>
    <name type="common">Entomopathogenic nematode</name>
    <dbReference type="NCBI Taxonomy" id="34508"/>
    <lineage>
        <taxon>Eukaryota</taxon>
        <taxon>Metazoa</taxon>
        <taxon>Ecdysozoa</taxon>
        <taxon>Nematoda</taxon>
        <taxon>Chromadorea</taxon>
        <taxon>Rhabditida</taxon>
        <taxon>Tylenchina</taxon>
        <taxon>Panagrolaimomorpha</taxon>
        <taxon>Strongyloidoidea</taxon>
        <taxon>Steinernematidae</taxon>
        <taxon>Steinernema</taxon>
    </lineage>
</organism>
<dbReference type="AlphaFoldDB" id="A0A4V6YSX3"/>
<dbReference type="EMBL" id="CM016762">
    <property type="protein sequence ID" value="TMS37273.1"/>
    <property type="molecule type" value="Genomic_DNA"/>
</dbReference>
<comment type="caution">
    <text evidence="1">The sequence shown here is derived from an EMBL/GenBank/DDBJ whole genome shotgun (WGS) entry which is preliminary data.</text>
</comment>
<evidence type="ECO:0000313" key="2">
    <source>
        <dbReference type="Proteomes" id="UP000298663"/>
    </source>
</evidence>
<dbReference type="Proteomes" id="UP000298663">
    <property type="component" value="Chromosome X"/>
</dbReference>
<protein>
    <submittedName>
        <fullName evidence="1">Uncharacterized protein</fullName>
    </submittedName>
</protein>
<dbReference type="EMBL" id="AZBU02000001">
    <property type="protein sequence ID" value="TMS37273.1"/>
    <property type="molecule type" value="Genomic_DNA"/>
</dbReference>
<evidence type="ECO:0000313" key="1">
    <source>
        <dbReference type="EMBL" id="TMS37273.1"/>
    </source>
</evidence>
<sequence length="72" mass="8446">MWNSERLREMYSPLWAICSRMIYVSFDRLYVGLIVRTYFVYKYSHYSTHKFSLGLTSLDSLCTVVSAVVTCS</sequence>
<proteinExistence type="predicted"/>
<reference evidence="1 2" key="2">
    <citation type="journal article" date="2019" name="G3 (Bethesda)">
        <title>Hybrid Assembly of the Genome of the Entomopathogenic Nematode Steinernema carpocapsae Identifies the X-Chromosome.</title>
        <authorList>
            <person name="Serra L."/>
            <person name="Macchietto M."/>
            <person name="Macias-Munoz A."/>
            <person name="McGill C.J."/>
            <person name="Rodriguez I.M."/>
            <person name="Rodriguez B."/>
            <person name="Murad R."/>
            <person name="Mortazavi A."/>
        </authorList>
    </citation>
    <scope>NUCLEOTIDE SEQUENCE [LARGE SCALE GENOMIC DNA]</scope>
    <source>
        <strain evidence="1 2">ALL</strain>
    </source>
</reference>
<accession>A0A4V6YSX3</accession>
<gene>
    <name evidence="1" type="ORF">L596_004243</name>
</gene>